<evidence type="ECO:0000313" key="3">
    <source>
        <dbReference type="Proteomes" id="UP001501577"/>
    </source>
</evidence>
<dbReference type="RefSeq" id="WP_068708209.1">
    <property type="nucleotide sequence ID" value="NZ_BAAAXQ010000006.1"/>
</dbReference>
<proteinExistence type="predicted"/>
<gene>
    <name evidence="2" type="ORF">GCM10019998_02140</name>
</gene>
<reference evidence="3" key="1">
    <citation type="journal article" date="2019" name="Int. J. Syst. Evol. Microbiol.">
        <title>The Global Catalogue of Microorganisms (GCM) 10K type strain sequencing project: providing services to taxonomists for standard genome sequencing and annotation.</title>
        <authorList>
            <consortium name="The Broad Institute Genomics Platform"/>
            <consortium name="The Broad Institute Genome Sequencing Center for Infectious Disease"/>
            <person name="Wu L."/>
            <person name="Ma J."/>
        </authorList>
    </citation>
    <scope>NUCLEOTIDE SEQUENCE [LARGE SCALE GENOMIC DNA]</scope>
    <source>
        <strain evidence="3">JCM 8736</strain>
    </source>
</reference>
<name>A0ABP6KKI2_9ENTE</name>
<organism evidence="2 3">
    <name type="scientific">Tetragenococcus solitarius</name>
    <dbReference type="NCBI Taxonomy" id="71453"/>
    <lineage>
        <taxon>Bacteria</taxon>
        <taxon>Bacillati</taxon>
        <taxon>Bacillota</taxon>
        <taxon>Bacilli</taxon>
        <taxon>Lactobacillales</taxon>
        <taxon>Enterococcaceae</taxon>
        <taxon>Tetragenococcus</taxon>
    </lineage>
</organism>
<keyword evidence="1" id="KW-0175">Coiled coil</keyword>
<sequence length="194" mass="22575">MDAIETIIRDINQQAEDERVALKNERMDEIEQSFKAEKQKIEKTHEEQLASQKDRLQKQFRQEKNRNIVQARQTRLKSKQQYLEQIFEDAYQEMAQWDIQVARDFLLTSLKQNDLTQGKIIPGGLTDDAVYSAEWIEQINQSEGMELSLGTKSSNPEHGFLLEVAGVQYNFYYHELLAEVKKSASGKIMQALFT</sequence>
<dbReference type="Proteomes" id="UP001501577">
    <property type="component" value="Unassembled WGS sequence"/>
</dbReference>
<evidence type="ECO:0000256" key="1">
    <source>
        <dbReference type="SAM" id="Coils"/>
    </source>
</evidence>
<feature type="coiled-coil region" evidence="1">
    <location>
        <begin position="12"/>
        <end position="66"/>
    </location>
</feature>
<protein>
    <submittedName>
        <fullName evidence="2">V-type sodium ATP synthase subunit E</fullName>
    </submittedName>
</protein>
<evidence type="ECO:0000313" key="2">
    <source>
        <dbReference type="EMBL" id="GAA3009617.1"/>
    </source>
</evidence>
<comment type="caution">
    <text evidence="2">The sequence shown here is derived from an EMBL/GenBank/DDBJ whole genome shotgun (WGS) entry which is preliminary data.</text>
</comment>
<accession>A0ABP6KKI2</accession>
<keyword evidence="3" id="KW-1185">Reference proteome</keyword>
<dbReference type="EMBL" id="BAAAXQ010000006">
    <property type="protein sequence ID" value="GAA3009617.1"/>
    <property type="molecule type" value="Genomic_DNA"/>
</dbReference>